<evidence type="ECO:0000313" key="3">
    <source>
        <dbReference type="Proteomes" id="UP000002875"/>
    </source>
</evidence>
<organism evidence="2 3">
    <name type="scientific">Emticicia oligotrophica (strain DSM 17448 / CIP 109782 / MTCC 6937 / GPTSA100-15)</name>
    <dbReference type="NCBI Taxonomy" id="929562"/>
    <lineage>
        <taxon>Bacteria</taxon>
        <taxon>Pseudomonadati</taxon>
        <taxon>Bacteroidota</taxon>
        <taxon>Cytophagia</taxon>
        <taxon>Cytophagales</taxon>
        <taxon>Leadbetterellaceae</taxon>
        <taxon>Emticicia</taxon>
    </lineage>
</organism>
<proteinExistence type="predicted"/>
<dbReference type="Proteomes" id="UP000002875">
    <property type="component" value="Chromosome"/>
</dbReference>
<keyword evidence="3" id="KW-1185">Reference proteome</keyword>
<gene>
    <name evidence="2" type="ordered locus">Emtol_2075</name>
</gene>
<feature type="chain" id="PRO_5046259777" description="Gliding motility-associated C-terminal domain-containing protein" evidence="1">
    <location>
        <begin position="20"/>
        <end position="674"/>
    </location>
</feature>
<evidence type="ECO:0000256" key="1">
    <source>
        <dbReference type="SAM" id="SignalP"/>
    </source>
</evidence>
<dbReference type="InterPro" id="IPR026341">
    <property type="entry name" value="T9SS_type_B"/>
</dbReference>
<evidence type="ECO:0000313" key="2">
    <source>
        <dbReference type="EMBL" id="AFK03214.1"/>
    </source>
</evidence>
<reference evidence="2 3" key="1">
    <citation type="submission" date="2011-07" db="EMBL/GenBank/DDBJ databases">
        <title>The complete genome of chromosome of Emticicia oligotrophica DSM 17448.</title>
        <authorList>
            <consortium name="US DOE Joint Genome Institute (JGI-PGF)"/>
            <person name="Lucas S."/>
            <person name="Han J."/>
            <person name="Lapidus A."/>
            <person name="Bruce D."/>
            <person name="Goodwin L."/>
            <person name="Pitluck S."/>
            <person name="Peters L."/>
            <person name="Kyrpides N."/>
            <person name="Mavromatis K."/>
            <person name="Ivanova N."/>
            <person name="Ovchinnikova G."/>
            <person name="Teshima H."/>
            <person name="Detter J.C."/>
            <person name="Tapia R."/>
            <person name="Han C."/>
            <person name="Land M."/>
            <person name="Hauser L."/>
            <person name="Markowitz V."/>
            <person name="Cheng J.-F."/>
            <person name="Hugenholtz P."/>
            <person name="Woyke T."/>
            <person name="Wu D."/>
            <person name="Tindall B."/>
            <person name="Pomrenke H."/>
            <person name="Brambilla E."/>
            <person name="Klenk H.-P."/>
            <person name="Eisen J.A."/>
        </authorList>
    </citation>
    <scope>NUCLEOTIDE SEQUENCE [LARGE SCALE GENOMIC DNA]</scope>
    <source>
        <strain evidence="2 3">DSM 17448</strain>
    </source>
</reference>
<accession>A0ABN4ALR8</accession>
<evidence type="ECO:0008006" key="4">
    <source>
        <dbReference type="Google" id="ProtNLM"/>
    </source>
</evidence>
<feature type="signal peptide" evidence="1">
    <location>
        <begin position="1"/>
        <end position="19"/>
    </location>
</feature>
<dbReference type="EMBL" id="CP002961">
    <property type="protein sequence ID" value="AFK03214.1"/>
    <property type="molecule type" value="Genomic_DNA"/>
</dbReference>
<dbReference type="NCBIfam" id="TIGR04131">
    <property type="entry name" value="Bac_Flav_CTERM"/>
    <property type="match status" value="1"/>
</dbReference>
<keyword evidence="1" id="KW-0732">Signal</keyword>
<dbReference type="Pfam" id="PF13585">
    <property type="entry name" value="CHU_C"/>
    <property type="match status" value="1"/>
</dbReference>
<name>A0ABN4ALR8_EMTOG</name>
<sequence>MNTRSRIFLLLLFSTTLFAQDDLCTKAGVERGGFTFDGPSTACIGQEIKLRDNSGGTGVKYIFGYTPGLDINSTPSQTDTKYTFLAAGQYTVLQFGKKGGRDMYYCDVVYVRDNTQPKASYSTCNNQNVEVIIPKDDKINDYDYYNISWGDGGVPEVIAKNQLPYRKVRTLNLPRDIKIEGFFNGGTNCPSPGSITLPILTPSAFPSGYTQAFYPNINRLELLTAKTAKLEIKGSFQENGYDLFMTPQGTPYPTTPIQSNIKPGTMNITIPDTTKSYCFYIKRSISCGIEQSAEICTVVLNNVIPQESANIITWKEYPTEMTGISNNTSFGRYLNSSQKIQKKENGTLLPLINANGLGGTFQETVNCSKKYCYQVISDTQGQIYYNAFTGKSVSKQVCVDRKEIAATPITESLVTVKENNQVEININDNSPWTLQRKEYIFYRVENGGLTSINSGTLNKQFIDATIDASTQSFCYKVGFKDECGSTSTPSPSLCTINLKQTIGRDLEWTNNSPFGATAIDKFYVQFFDEQTNILNTETIKNANETTFSPNLDNFEVVAKYRIKATSSNGKESFSNIFSIPINVSIFLPDAFTPNGDGKNDELLVKGNTRRIINFEFQIFNRWGNPVFTTSNATESWDGKYQNVNAPIDNYSFKIYAKLDDGKELIKSGQFLLIR</sequence>
<protein>
    <recommendedName>
        <fullName evidence="4">Gliding motility-associated C-terminal domain-containing protein</fullName>
    </recommendedName>
</protein>